<dbReference type="Gene3D" id="1.20.58.390">
    <property type="entry name" value="Neurotransmitter-gated ion-channel transmembrane domain"/>
    <property type="match status" value="1"/>
</dbReference>
<organism evidence="4">
    <name type="scientific">Anisakis simplex</name>
    <name type="common">Herring worm</name>
    <dbReference type="NCBI Taxonomy" id="6269"/>
    <lineage>
        <taxon>Eukaryota</taxon>
        <taxon>Metazoa</taxon>
        <taxon>Ecdysozoa</taxon>
        <taxon>Nematoda</taxon>
        <taxon>Chromadorea</taxon>
        <taxon>Rhabditida</taxon>
        <taxon>Spirurina</taxon>
        <taxon>Ascaridomorpha</taxon>
        <taxon>Ascaridoidea</taxon>
        <taxon>Anisakidae</taxon>
        <taxon>Anisakis</taxon>
        <taxon>Anisakis simplex complex</taxon>
    </lineage>
</organism>
<evidence type="ECO:0000313" key="2">
    <source>
        <dbReference type="EMBL" id="VDK72246.1"/>
    </source>
</evidence>
<dbReference type="Proteomes" id="UP000267096">
    <property type="component" value="Unassembled WGS sequence"/>
</dbReference>
<dbReference type="InterPro" id="IPR038050">
    <property type="entry name" value="Neuro_actylchol_rec"/>
</dbReference>
<sequence length="229" mass="26598">MERIVFCKCFLKKVIEVRHPLKQLALKWIDSSEPRLSSGISTPNLVVQSAVGHYCEHDSAYSLTGFNAPHAQFGCVRAKLIMSRPLYIPLIRFFLPSILAIFISWSSIYINRNQIQTRLTVLIFSTSIICFIFLIVQMLTHLSQKYRMLADKDTLVRKESRYRHEKRALRNAFVNMNASPKVPVANGRIFDKKHEVVRLFRLNILVLSIFISLQPRRTLTYHLNHLNIS</sequence>
<proteinExistence type="predicted"/>
<dbReference type="AlphaFoldDB" id="A0A0M3KHF0"/>
<protein>
    <submittedName>
        <fullName evidence="4">Neurotransmitter-gated ion-channel transmembrane domain-containing protein</fullName>
    </submittedName>
</protein>
<name>A0A0M3KHF0_ANISI</name>
<gene>
    <name evidence="2" type="ORF">ASIM_LOCUS19799</name>
</gene>
<keyword evidence="3" id="KW-1185">Reference proteome</keyword>
<dbReference type="WBParaSite" id="ASIM_0002041501-mRNA-1">
    <property type="protein sequence ID" value="ASIM_0002041501-mRNA-1"/>
    <property type="gene ID" value="ASIM_0002041501"/>
</dbReference>
<evidence type="ECO:0000313" key="3">
    <source>
        <dbReference type="Proteomes" id="UP000267096"/>
    </source>
</evidence>
<reference evidence="2 3" key="2">
    <citation type="submission" date="2018-11" db="EMBL/GenBank/DDBJ databases">
        <authorList>
            <consortium name="Pathogen Informatics"/>
        </authorList>
    </citation>
    <scope>NUCLEOTIDE SEQUENCE [LARGE SCALE GENOMIC DNA]</scope>
</reference>
<keyword evidence="1" id="KW-0472">Membrane</keyword>
<reference evidence="4" key="1">
    <citation type="submission" date="2017-02" db="UniProtKB">
        <authorList>
            <consortium name="WormBaseParasite"/>
        </authorList>
    </citation>
    <scope>IDENTIFICATION</scope>
</reference>
<feature type="transmembrane region" description="Helical" evidence="1">
    <location>
        <begin position="86"/>
        <end position="110"/>
    </location>
</feature>
<dbReference type="OrthoDB" id="5872806at2759"/>
<keyword evidence="1" id="KW-1133">Transmembrane helix</keyword>
<keyword evidence="1" id="KW-0812">Transmembrane</keyword>
<feature type="transmembrane region" description="Helical" evidence="1">
    <location>
        <begin position="122"/>
        <end position="142"/>
    </location>
</feature>
<evidence type="ECO:0000313" key="4">
    <source>
        <dbReference type="WBParaSite" id="ASIM_0002041501-mRNA-1"/>
    </source>
</evidence>
<dbReference type="EMBL" id="UYRR01037990">
    <property type="protein sequence ID" value="VDK72246.1"/>
    <property type="molecule type" value="Genomic_DNA"/>
</dbReference>
<accession>A0A0M3KHF0</accession>
<evidence type="ECO:0000256" key="1">
    <source>
        <dbReference type="SAM" id="Phobius"/>
    </source>
</evidence>